<dbReference type="Gene3D" id="3.40.640.10">
    <property type="entry name" value="Type I PLP-dependent aspartate aminotransferase-like (Major domain)"/>
    <property type="match status" value="1"/>
</dbReference>
<dbReference type="InterPro" id="IPR050087">
    <property type="entry name" value="AON_synthase_class-II"/>
</dbReference>
<comment type="catalytic activity">
    <reaction evidence="11">
        <text>6-carboxyhexanoyl-[ACP] + L-alanine + H(+) = (8S)-8-amino-7-oxononanoate + holo-[ACP] + CO2</text>
        <dbReference type="Rhea" id="RHEA:42288"/>
        <dbReference type="Rhea" id="RHEA-COMP:9685"/>
        <dbReference type="Rhea" id="RHEA-COMP:9955"/>
        <dbReference type="ChEBI" id="CHEBI:15378"/>
        <dbReference type="ChEBI" id="CHEBI:16526"/>
        <dbReference type="ChEBI" id="CHEBI:57972"/>
        <dbReference type="ChEBI" id="CHEBI:64479"/>
        <dbReference type="ChEBI" id="CHEBI:78846"/>
        <dbReference type="ChEBI" id="CHEBI:149468"/>
        <dbReference type="EC" id="2.3.1.47"/>
    </reaction>
</comment>
<evidence type="ECO:0000313" key="15">
    <source>
        <dbReference type="EMBL" id="GAA0421681.1"/>
    </source>
</evidence>
<evidence type="ECO:0000256" key="3">
    <source>
        <dbReference type="ARBA" id="ARBA00010008"/>
    </source>
</evidence>
<dbReference type="PANTHER" id="PTHR13693">
    <property type="entry name" value="CLASS II AMINOTRANSFERASE/8-AMINO-7-OXONONANOATE SYNTHASE"/>
    <property type="match status" value="1"/>
</dbReference>
<protein>
    <recommendedName>
        <fullName evidence="5">8-amino-7-oxononanoate synthase</fullName>
        <ecNumber evidence="5">2.3.1.47</ecNumber>
    </recommendedName>
    <alternativeName>
        <fullName evidence="9">7-keto-8-amino-pelargonic acid synthase</fullName>
    </alternativeName>
    <alternativeName>
        <fullName evidence="10">8-amino-7-ketopelargonate synthase</fullName>
    </alternativeName>
</protein>
<comment type="cofactor">
    <cofactor evidence="1 12">
        <name>pyridoxal 5'-phosphate</name>
        <dbReference type="ChEBI" id="CHEBI:597326"/>
    </cofactor>
</comment>
<dbReference type="PANTHER" id="PTHR13693:SF100">
    <property type="entry name" value="8-AMINO-7-OXONONANOATE SYNTHASE"/>
    <property type="match status" value="1"/>
</dbReference>
<dbReference type="InterPro" id="IPR001917">
    <property type="entry name" value="Aminotrans_II_pyridoxalP_BS"/>
</dbReference>
<evidence type="ECO:0000256" key="1">
    <source>
        <dbReference type="ARBA" id="ARBA00001933"/>
    </source>
</evidence>
<evidence type="ECO:0000256" key="11">
    <source>
        <dbReference type="ARBA" id="ARBA00047715"/>
    </source>
</evidence>
<evidence type="ECO:0000256" key="6">
    <source>
        <dbReference type="ARBA" id="ARBA00022679"/>
    </source>
</evidence>
<comment type="pathway">
    <text evidence="2">Cofactor biosynthesis; biotin biosynthesis.</text>
</comment>
<sequence>MPHNAVSPSSPATRTGATRSTTFDWLDEQHRLRREAGLVRTLRPRPEPGAGEPAVLDLAGNDYLGLSRHPEVTRAAADAAHRWGAGSTGSRLVSGSTALHTRLEEALAEFCGFEAALVFSSGYAANLAAVTALAPPPELSGARGLLVSDEGNHASLIDGCRLARAGRAVVPHADPEAAGKALAAHPGRGLVVTDSVFSVDGDAAPLAALARQCRRHGAGLLVDDAHGLGVLGDGGRGAVHAAGLAGAPDVVSTVTLSKSLGAQGGVVLGPARVIAHLVSSARTFIFDTGLAPAAAAAALAALEVLRREPGRAARVRAVAGDLHARLTGAGLTAVRPDAAVVSVRAPSPRAAVRWQADCRAAGIEVGCFRPPSVPDGVSRLRLTARADLTDAQVERAAGTVVGTAAAEGFLNSRRAPG</sequence>
<keyword evidence="8 12" id="KW-0663">Pyridoxal phosphate</keyword>
<evidence type="ECO:0000256" key="8">
    <source>
        <dbReference type="ARBA" id="ARBA00022898"/>
    </source>
</evidence>
<comment type="caution">
    <text evidence="15">The sequence shown here is derived from an EMBL/GenBank/DDBJ whole genome shotgun (WGS) entry which is preliminary data.</text>
</comment>
<keyword evidence="16" id="KW-1185">Reference proteome</keyword>
<dbReference type="InterPro" id="IPR015422">
    <property type="entry name" value="PyrdxlP-dep_Trfase_small"/>
</dbReference>
<dbReference type="PROSITE" id="PS00599">
    <property type="entry name" value="AA_TRANSFER_CLASS_2"/>
    <property type="match status" value="1"/>
</dbReference>
<evidence type="ECO:0000256" key="10">
    <source>
        <dbReference type="ARBA" id="ARBA00033381"/>
    </source>
</evidence>
<name>A0ABP3IS23_9ACTN</name>
<proteinExistence type="inferred from homology"/>
<evidence type="ECO:0000256" key="7">
    <source>
        <dbReference type="ARBA" id="ARBA00022756"/>
    </source>
</evidence>
<evidence type="ECO:0000256" key="9">
    <source>
        <dbReference type="ARBA" id="ARBA00032610"/>
    </source>
</evidence>
<evidence type="ECO:0000313" key="16">
    <source>
        <dbReference type="Proteomes" id="UP001500879"/>
    </source>
</evidence>
<comment type="subunit">
    <text evidence="4">Homodimer.</text>
</comment>
<dbReference type="Pfam" id="PF00155">
    <property type="entry name" value="Aminotran_1_2"/>
    <property type="match status" value="1"/>
</dbReference>
<organism evidence="15 16">
    <name type="scientific">Streptomyces luteireticuli</name>
    <dbReference type="NCBI Taxonomy" id="173858"/>
    <lineage>
        <taxon>Bacteria</taxon>
        <taxon>Bacillati</taxon>
        <taxon>Actinomycetota</taxon>
        <taxon>Actinomycetes</taxon>
        <taxon>Kitasatosporales</taxon>
        <taxon>Streptomycetaceae</taxon>
        <taxon>Streptomyces</taxon>
    </lineage>
</organism>
<keyword evidence="6" id="KW-0808">Transferase</keyword>
<comment type="similarity">
    <text evidence="3">Belongs to the class-II pyridoxal-phosphate-dependent aminotransferase family. BioF subfamily.</text>
</comment>
<feature type="domain" description="Aminotransferase class I/classII large" evidence="14">
    <location>
        <begin position="55"/>
        <end position="398"/>
    </location>
</feature>
<evidence type="ECO:0000259" key="14">
    <source>
        <dbReference type="Pfam" id="PF00155"/>
    </source>
</evidence>
<dbReference type="EC" id="2.3.1.47" evidence="5"/>
<dbReference type="InterPro" id="IPR015424">
    <property type="entry name" value="PyrdxlP-dep_Trfase"/>
</dbReference>
<gene>
    <name evidence="15" type="ORF">GCM10010357_48850</name>
</gene>
<dbReference type="Gene3D" id="3.90.1150.10">
    <property type="entry name" value="Aspartate Aminotransferase, domain 1"/>
    <property type="match status" value="1"/>
</dbReference>
<feature type="region of interest" description="Disordered" evidence="13">
    <location>
        <begin position="1"/>
        <end position="20"/>
    </location>
</feature>
<evidence type="ECO:0000256" key="13">
    <source>
        <dbReference type="SAM" id="MobiDB-lite"/>
    </source>
</evidence>
<reference evidence="16" key="1">
    <citation type="journal article" date="2019" name="Int. J. Syst. Evol. Microbiol.">
        <title>The Global Catalogue of Microorganisms (GCM) 10K type strain sequencing project: providing services to taxonomists for standard genome sequencing and annotation.</title>
        <authorList>
            <consortium name="The Broad Institute Genomics Platform"/>
            <consortium name="The Broad Institute Genome Sequencing Center for Infectious Disease"/>
            <person name="Wu L."/>
            <person name="Ma J."/>
        </authorList>
    </citation>
    <scope>NUCLEOTIDE SEQUENCE [LARGE SCALE GENOMIC DNA]</scope>
    <source>
        <strain evidence="16">JCM 4788</strain>
    </source>
</reference>
<dbReference type="Proteomes" id="UP001500879">
    <property type="component" value="Unassembled WGS sequence"/>
</dbReference>
<keyword evidence="7" id="KW-0093">Biotin biosynthesis</keyword>
<dbReference type="SUPFAM" id="SSF53383">
    <property type="entry name" value="PLP-dependent transferases"/>
    <property type="match status" value="1"/>
</dbReference>
<dbReference type="InterPro" id="IPR004839">
    <property type="entry name" value="Aminotransferase_I/II_large"/>
</dbReference>
<dbReference type="EMBL" id="BAAABX010000051">
    <property type="protein sequence ID" value="GAA0421681.1"/>
    <property type="molecule type" value="Genomic_DNA"/>
</dbReference>
<dbReference type="RefSeq" id="WP_344028057.1">
    <property type="nucleotide sequence ID" value="NZ_BAAABX010000051.1"/>
</dbReference>
<dbReference type="InterPro" id="IPR015421">
    <property type="entry name" value="PyrdxlP-dep_Trfase_major"/>
</dbReference>
<evidence type="ECO:0000256" key="12">
    <source>
        <dbReference type="RuleBase" id="RU003693"/>
    </source>
</evidence>
<evidence type="ECO:0000256" key="5">
    <source>
        <dbReference type="ARBA" id="ARBA00013187"/>
    </source>
</evidence>
<evidence type="ECO:0000256" key="2">
    <source>
        <dbReference type="ARBA" id="ARBA00004746"/>
    </source>
</evidence>
<evidence type="ECO:0000256" key="4">
    <source>
        <dbReference type="ARBA" id="ARBA00011738"/>
    </source>
</evidence>
<accession>A0ABP3IS23</accession>